<comment type="caution">
    <text evidence="2">The sequence shown here is derived from an EMBL/GenBank/DDBJ whole genome shotgun (WGS) entry which is preliminary data.</text>
</comment>
<keyword evidence="1" id="KW-0732">Signal</keyword>
<proteinExistence type="predicted"/>
<evidence type="ECO:0000313" key="2">
    <source>
        <dbReference type="EMBL" id="OYQ31060.1"/>
    </source>
</evidence>
<sequence length="288" mass="28499">MTSKTIAAALATALLAMPAAAKDPPPTLTKCQASLGTVAVVDGDTQGWTKFGLGSPRPLLAALANESDCFAIHDPASGKPANFLMSAIAGSQEDIDKGVEVAKSVATEALVRSGALGRVPGVGGMMGMFGGFGGKKKTIAAAIRVMSPATGMALASGSGSSQSSSVTLGGMAGVAAGMAQAGYASKDGQMLTEAFIKAFNAVVAQGSALQAGAQASMMQVAASAPAVAPGATVAVDTSMRATPAMDGAVVRTLRAGTSLKPTGKREGKFVELADSFGTSGWVNVEDLK</sequence>
<protein>
    <recommendedName>
        <fullName evidence="4">SH3b domain-containing protein</fullName>
    </recommendedName>
</protein>
<evidence type="ECO:0000313" key="3">
    <source>
        <dbReference type="Proteomes" id="UP000216991"/>
    </source>
</evidence>
<name>A0A255YRK8_9SPHN</name>
<dbReference type="EMBL" id="NOXT01000095">
    <property type="protein sequence ID" value="OYQ31060.1"/>
    <property type="molecule type" value="Genomic_DNA"/>
</dbReference>
<evidence type="ECO:0008006" key="4">
    <source>
        <dbReference type="Google" id="ProtNLM"/>
    </source>
</evidence>
<reference evidence="2 3" key="1">
    <citation type="submission" date="2017-07" db="EMBL/GenBank/DDBJ databases">
        <title>Sandarakinorhabdus cyanobacteriorum sp. nov., a novel bacterium isolated from cyanobacterial aggregates in a eutrophic lake.</title>
        <authorList>
            <person name="Cai H."/>
        </authorList>
    </citation>
    <scope>NUCLEOTIDE SEQUENCE [LARGE SCALE GENOMIC DNA]</scope>
    <source>
        <strain evidence="2 3">TH057</strain>
    </source>
</reference>
<organism evidence="2 3">
    <name type="scientific">Sandarakinorhabdus cyanobacteriorum</name>
    <dbReference type="NCBI Taxonomy" id="1981098"/>
    <lineage>
        <taxon>Bacteria</taxon>
        <taxon>Pseudomonadati</taxon>
        <taxon>Pseudomonadota</taxon>
        <taxon>Alphaproteobacteria</taxon>
        <taxon>Sphingomonadales</taxon>
        <taxon>Sphingosinicellaceae</taxon>
        <taxon>Sandarakinorhabdus</taxon>
    </lineage>
</organism>
<feature type="chain" id="PRO_5013078420" description="SH3b domain-containing protein" evidence="1">
    <location>
        <begin position="22"/>
        <end position="288"/>
    </location>
</feature>
<dbReference type="RefSeq" id="WP_094473150.1">
    <property type="nucleotide sequence ID" value="NZ_NOXT01000095.1"/>
</dbReference>
<dbReference type="Proteomes" id="UP000216991">
    <property type="component" value="Unassembled WGS sequence"/>
</dbReference>
<keyword evidence="3" id="KW-1185">Reference proteome</keyword>
<evidence type="ECO:0000256" key="1">
    <source>
        <dbReference type="SAM" id="SignalP"/>
    </source>
</evidence>
<dbReference type="OrthoDB" id="7201328at2"/>
<accession>A0A255YRK8</accession>
<dbReference type="AlphaFoldDB" id="A0A255YRK8"/>
<feature type="signal peptide" evidence="1">
    <location>
        <begin position="1"/>
        <end position="21"/>
    </location>
</feature>
<gene>
    <name evidence="2" type="ORF">CHU93_05610</name>
</gene>